<dbReference type="OrthoDB" id="21416at2759"/>
<evidence type="ECO:0000259" key="9">
    <source>
        <dbReference type="PROSITE" id="PS50157"/>
    </source>
</evidence>
<feature type="region of interest" description="Disordered" evidence="8">
    <location>
        <begin position="1"/>
        <end position="43"/>
    </location>
</feature>
<dbReference type="PANTHER" id="PTHR10039">
    <property type="entry name" value="AMELOGENIN"/>
    <property type="match status" value="1"/>
</dbReference>
<evidence type="ECO:0000256" key="4">
    <source>
        <dbReference type="ARBA" id="ARBA00022833"/>
    </source>
</evidence>
<proteinExistence type="predicted"/>
<dbReference type="FunFam" id="3.30.160.60:FF:000384">
    <property type="entry name" value="Zinc finger protein 550"/>
    <property type="match status" value="1"/>
</dbReference>
<dbReference type="InterPro" id="IPR054471">
    <property type="entry name" value="GPIID_WHD"/>
</dbReference>
<evidence type="ECO:0000313" key="11">
    <source>
        <dbReference type="Proteomes" id="UP001152607"/>
    </source>
</evidence>
<dbReference type="SMART" id="SM00355">
    <property type="entry name" value="ZnF_C2H2"/>
    <property type="match status" value="4"/>
</dbReference>
<dbReference type="InterPro" id="IPR056884">
    <property type="entry name" value="NPHP3-like_N"/>
</dbReference>
<evidence type="ECO:0000256" key="3">
    <source>
        <dbReference type="ARBA" id="ARBA00022771"/>
    </source>
</evidence>
<gene>
    <name evidence="10" type="ORF">PDIGIT_LOCUS6520</name>
</gene>
<dbReference type="Pfam" id="PF00096">
    <property type="entry name" value="zf-C2H2"/>
    <property type="match status" value="1"/>
</dbReference>
<evidence type="ECO:0000256" key="8">
    <source>
        <dbReference type="SAM" id="MobiDB-lite"/>
    </source>
</evidence>
<comment type="caution">
    <text evidence="10">The sequence shown here is derived from an EMBL/GenBank/DDBJ whole genome shotgun (WGS) entry which is preliminary data.</text>
</comment>
<dbReference type="Pfam" id="PF22939">
    <property type="entry name" value="WHD_GPIID"/>
    <property type="match status" value="1"/>
</dbReference>
<keyword evidence="11" id="KW-1185">Reference proteome</keyword>
<keyword evidence="6" id="KW-0539">Nucleus</keyword>
<keyword evidence="1" id="KW-0479">Metal-binding</keyword>
<dbReference type="SUPFAM" id="SSF57667">
    <property type="entry name" value="beta-beta-alpha zinc fingers"/>
    <property type="match status" value="1"/>
</dbReference>
<dbReference type="InterPro" id="IPR056125">
    <property type="entry name" value="DUF7708"/>
</dbReference>
<dbReference type="GO" id="GO:0008270">
    <property type="term" value="F:zinc ion binding"/>
    <property type="evidence" value="ECO:0007669"/>
    <property type="project" value="UniProtKB-KW"/>
</dbReference>
<evidence type="ECO:0000256" key="2">
    <source>
        <dbReference type="ARBA" id="ARBA00022737"/>
    </source>
</evidence>
<keyword evidence="5" id="KW-0238">DNA-binding</keyword>
<dbReference type="PROSITE" id="PS50157">
    <property type="entry name" value="ZINC_FINGER_C2H2_2"/>
    <property type="match status" value="2"/>
</dbReference>
<organism evidence="10 11">
    <name type="scientific">Periconia digitata</name>
    <dbReference type="NCBI Taxonomy" id="1303443"/>
    <lineage>
        <taxon>Eukaryota</taxon>
        <taxon>Fungi</taxon>
        <taxon>Dikarya</taxon>
        <taxon>Ascomycota</taxon>
        <taxon>Pezizomycotina</taxon>
        <taxon>Dothideomycetes</taxon>
        <taxon>Pleosporomycetidae</taxon>
        <taxon>Pleosporales</taxon>
        <taxon>Massarineae</taxon>
        <taxon>Periconiaceae</taxon>
        <taxon>Periconia</taxon>
    </lineage>
</organism>
<dbReference type="SUPFAM" id="SSF52540">
    <property type="entry name" value="P-loop containing nucleoside triphosphate hydrolases"/>
    <property type="match status" value="1"/>
</dbReference>
<evidence type="ECO:0000256" key="6">
    <source>
        <dbReference type="ARBA" id="ARBA00023242"/>
    </source>
</evidence>
<dbReference type="EMBL" id="CAOQHR010000004">
    <property type="protein sequence ID" value="CAI6333480.1"/>
    <property type="molecule type" value="Genomic_DNA"/>
</dbReference>
<dbReference type="Gene3D" id="3.40.50.300">
    <property type="entry name" value="P-loop containing nucleotide triphosphate hydrolases"/>
    <property type="match status" value="1"/>
</dbReference>
<sequence length="986" mass="113682">MCTMTSPIPSPSPARSQSNLSGTAPSVINSQNNPASTVSSSQQSTLVGVRTARGSDAFHAAIQKFKARLSGPHLTEFKNMTYDDLCSTILQIQQEQEENKKIMNLSRIQSCLEAMQQFGKTVEVFLNTADMLAFIWGPIKFLLLTASNFADSFETLLDAYEHIGEQLPLLQDYEDLFHGSPYMLHVLELMYLDILGFHQHALKFFSGKLWHRFFRSMWKDFGTRFDGILKSLRRHKELVESRATIAQYRRYKEDVTELKKKIEELILQERMKKMKAVKEWLAVGSRPQQDHAGFQRIRAEFPSTGRWISKHEYFKEWLGMDVPPTPIIWLFGIPGAGKTVLTSNIIEDCKNKTGFRTSYFYCHHEDQSANTAVGVLRGLVDQLLDEYPSLLPQCYTRQTTSGEPSLRSLPLAKKLMEDFCATVPKMFLIIDGIDECEQMERKQLLEFLMGIVSQADNDEPGKLRVLFVSQEYADIKRVLHSSSATRVVPKSVSLLQQKDNEGDIQTYVKGWVDRIANQHAPFEAELVDYLRNLTISRAKGMFLYAKLVMENLYHQPTRGDLMNAIKHENFPDGLKGAYERIVTRIRASSHPEEWQKAKKLLGWMVCCKRQLTWKEIQVALSIDGEEQCIDWDDRRLRKHIHDICGSLVKVDDDRVSLVHSTAKYYITQCTQDIHRPSVECELATLCLQYLVFPCFSVENNVDENTLRQSMIEGYFAFQDYAIAKWFYHINAFVESGKDFLECGIAVEDHLDAISAAIDTFLDQYHTENFHDNIVDECRTKCQIFQDQDFYEDLVALTSHIFQKSRFDAKHKISIGQLEKALVRNRKLVEDLPPKLNPADLDKFHQFYDGERRYKCTRITCMYFSEGFKDAKSRKRHVNIHDRPFQCEVPDCLGAEGFANSKDLEKHTRGFHPEISDLADRFNTVTAKKGKADHTCTICGKSFTRNQIKQDHMKSHRGERPHECPECGKAFTRKNDLTRHQKLHNKH</sequence>
<keyword evidence="3 7" id="KW-0863">Zinc-finger</keyword>
<feature type="domain" description="C2H2-type" evidence="9">
    <location>
        <begin position="961"/>
        <end position="986"/>
    </location>
</feature>
<evidence type="ECO:0000256" key="7">
    <source>
        <dbReference type="PROSITE-ProRule" id="PRU00042"/>
    </source>
</evidence>
<dbReference type="Gene3D" id="3.30.160.60">
    <property type="entry name" value="Classic Zinc Finger"/>
    <property type="match status" value="3"/>
</dbReference>
<dbReference type="Pfam" id="PF24809">
    <property type="entry name" value="DUF7708"/>
    <property type="match status" value="1"/>
</dbReference>
<evidence type="ECO:0000313" key="10">
    <source>
        <dbReference type="EMBL" id="CAI6333480.1"/>
    </source>
</evidence>
<name>A0A9W4UCM9_9PLEO</name>
<dbReference type="Pfam" id="PF24883">
    <property type="entry name" value="NPHP3_N"/>
    <property type="match status" value="1"/>
</dbReference>
<keyword evidence="4" id="KW-0862">Zinc</keyword>
<dbReference type="InterPro" id="IPR027417">
    <property type="entry name" value="P-loop_NTPase"/>
</dbReference>
<feature type="compositionally biased region" description="Polar residues" evidence="8">
    <location>
        <begin position="1"/>
        <end position="35"/>
    </location>
</feature>
<dbReference type="GO" id="GO:0003677">
    <property type="term" value="F:DNA binding"/>
    <property type="evidence" value="ECO:0007669"/>
    <property type="project" value="UniProtKB-KW"/>
</dbReference>
<feature type="domain" description="C2H2-type" evidence="9">
    <location>
        <begin position="933"/>
        <end position="960"/>
    </location>
</feature>
<accession>A0A9W4UCM9</accession>
<dbReference type="Proteomes" id="UP001152607">
    <property type="component" value="Unassembled WGS sequence"/>
</dbReference>
<dbReference type="InterPro" id="IPR013087">
    <property type="entry name" value="Znf_C2H2_type"/>
</dbReference>
<dbReference type="AlphaFoldDB" id="A0A9W4UCM9"/>
<evidence type="ECO:0000256" key="1">
    <source>
        <dbReference type="ARBA" id="ARBA00022723"/>
    </source>
</evidence>
<dbReference type="InterPro" id="IPR036236">
    <property type="entry name" value="Znf_C2H2_sf"/>
</dbReference>
<reference evidence="10" key="1">
    <citation type="submission" date="2023-01" db="EMBL/GenBank/DDBJ databases">
        <authorList>
            <person name="Van Ghelder C."/>
            <person name="Rancurel C."/>
        </authorList>
    </citation>
    <scope>NUCLEOTIDE SEQUENCE</scope>
    <source>
        <strain evidence="10">CNCM I-4278</strain>
    </source>
</reference>
<protein>
    <recommendedName>
        <fullName evidence="9">C2H2-type domain-containing protein</fullName>
    </recommendedName>
</protein>
<dbReference type="PROSITE" id="PS00028">
    <property type="entry name" value="ZINC_FINGER_C2H2_1"/>
    <property type="match status" value="2"/>
</dbReference>
<dbReference type="PANTHER" id="PTHR10039:SF14">
    <property type="entry name" value="NACHT DOMAIN-CONTAINING PROTEIN"/>
    <property type="match status" value="1"/>
</dbReference>
<keyword evidence="2" id="KW-0677">Repeat</keyword>
<evidence type="ECO:0000256" key="5">
    <source>
        <dbReference type="ARBA" id="ARBA00023125"/>
    </source>
</evidence>